<evidence type="ECO:0000259" key="1">
    <source>
        <dbReference type="Pfam" id="PF03184"/>
    </source>
</evidence>
<dbReference type="GO" id="GO:0003676">
    <property type="term" value="F:nucleic acid binding"/>
    <property type="evidence" value="ECO:0007669"/>
    <property type="project" value="InterPro"/>
</dbReference>
<feature type="domain" description="DDE-1" evidence="1">
    <location>
        <begin position="129"/>
        <end position="230"/>
    </location>
</feature>
<protein>
    <submittedName>
        <fullName evidence="2">Pogo transposable</fullName>
    </submittedName>
</protein>
<reference evidence="2 3" key="1">
    <citation type="journal article" date="2014" name="BMC Genomics">
        <title>Genome and secretome analysis of the hemibiotrophic fungal pathogen, Moniliophthora roreri, which causes frosty pod rot disease of cacao: mechanisms of the biotrophic and necrotrophic phases.</title>
        <authorList>
            <person name="Meinhardt L.W."/>
            <person name="Costa G.G.L."/>
            <person name="Thomazella D.P.T."/>
            <person name="Teixeira P.J.P.L."/>
            <person name="Carazzolle M.F."/>
            <person name="Schuster S.C."/>
            <person name="Carlson J.E."/>
            <person name="Guiltinan M.J."/>
            <person name="Mieczkowski P."/>
            <person name="Farmer A."/>
            <person name="Ramaraj T."/>
            <person name="Crozier J."/>
            <person name="Davis R.E."/>
            <person name="Shao J."/>
            <person name="Melnick R.L."/>
            <person name="Pereira G.A.G."/>
            <person name="Bailey B.A."/>
        </authorList>
    </citation>
    <scope>NUCLEOTIDE SEQUENCE [LARGE SCALE GENOMIC DNA]</scope>
    <source>
        <strain evidence="2 3">MCA 2997</strain>
    </source>
</reference>
<dbReference type="Pfam" id="PF03184">
    <property type="entry name" value="DDE_1"/>
    <property type="match status" value="1"/>
</dbReference>
<proteinExistence type="predicted"/>
<evidence type="ECO:0000313" key="3">
    <source>
        <dbReference type="Proteomes" id="UP000017559"/>
    </source>
</evidence>
<sequence length="231" mass="26263">EKELLDLTLENSAHGWPLSPYWLTKHANAILRKQLGPEFEGIGDHWASQYITQYYNHLDGCLSNGLDETHVGAANPITKKEFFDITKKTVQKHNIPEELQYGGDETSIQTGVGVKEYMIGARGKVLPTICADNTELAPIVIFKGEVFQVKWLQNNPLKAQYSYHKKGYMDGEMGVAYIQDFNKQTKAKAKGCAYLLLIDGYISHATYEFLDYTWKNNIYAICYPSHSTHIY</sequence>
<feature type="non-terminal residue" evidence="2">
    <location>
        <position position="1"/>
    </location>
</feature>
<accession>V2WTC2</accession>
<dbReference type="HOGENOM" id="CLU_013929_8_3_1"/>
<dbReference type="KEGG" id="mrr:Moror_4916"/>
<dbReference type="OrthoDB" id="2917041at2759"/>
<dbReference type="AlphaFoldDB" id="V2WTC2"/>
<dbReference type="Proteomes" id="UP000017559">
    <property type="component" value="Unassembled WGS sequence"/>
</dbReference>
<keyword evidence="3" id="KW-1185">Reference proteome</keyword>
<evidence type="ECO:0000313" key="2">
    <source>
        <dbReference type="EMBL" id="ESK83460.1"/>
    </source>
</evidence>
<name>V2WTC2_MONRO</name>
<gene>
    <name evidence="2" type="ORF">Moror_4916</name>
</gene>
<dbReference type="EMBL" id="AWSO01001534">
    <property type="protein sequence ID" value="ESK83460.1"/>
    <property type="molecule type" value="Genomic_DNA"/>
</dbReference>
<comment type="caution">
    <text evidence="2">The sequence shown here is derived from an EMBL/GenBank/DDBJ whole genome shotgun (WGS) entry which is preliminary data.</text>
</comment>
<dbReference type="InterPro" id="IPR004875">
    <property type="entry name" value="DDE_SF_endonuclease_dom"/>
</dbReference>
<organism evidence="2 3">
    <name type="scientific">Moniliophthora roreri (strain MCA 2997)</name>
    <name type="common">Cocoa frosty pod rot fungus</name>
    <name type="synonym">Crinipellis roreri</name>
    <dbReference type="NCBI Taxonomy" id="1381753"/>
    <lineage>
        <taxon>Eukaryota</taxon>
        <taxon>Fungi</taxon>
        <taxon>Dikarya</taxon>
        <taxon>Basidiomycota</taxon>
        <taxon>Agaricomycotina</taxon>
        <taxon>Agaricomycetes</taxon>
        <taxon>Agaricomycetidae</taxon>
        <taxon>Agaricales</taxon>
        <taxon>Marasmiineae</taxon>
        <taxon>Marasmiaceae</taxon>
        <taxon>Moniliophthora</taxon>
    </lineage>
</organism>